<evidence type="ECO:0000256" key="8">
    <source>
        <dbReference type="ARBA" id="ARBA00023033"/>
    </source>
</evidence>
<evidence type="ECO:0000256" key="1">
    <source>
        <dbReference type="ARBA" id="ARBA00001971"/>
    </source>
</evidence>
<evidence type="ECO:0000256" key="2">
    <source>
        <dbReference type="ARBA" id="ARBA00005179"/>
    </source>
</evidence>
<keyword evidence="4 9" id="KW-0349">Heme</keyword>
<dbReference type="PANTHER" id="PTHR24305">
    <property type="entry name" value="CYTOCHROME P450"/>
    <property type="match status" value="1"/>
</dbReference>
<dbReference type="KEGG" id="trg:TRUGW13939_05896"/>
<accession>A0A7H8QXG7</accession>
<evidence type="ECO:0000313" key="12">
    <source>
        <dbReference type="Proteomes" id="UP000509510"/>
    </source>
</evidence>
<dbReference type="PANTHER" id="PTHR24305:SF29">
    <property type="entry name" value="BENZOATE-PARA-HYDROXYLASE"/>
    <property type="match status" value="1"/>
</dbReference>
<evidence type="ECO:0000256" key="5">
    <source>
        <dbReference type="ARBA" id="ARBA00022723"/>
    </source>
</evidence>
<dbReference type="GO" id="GO:0005506">
    <property type="term" value="F:iron ion binding"/>
    <property type="evidence" value="ECO:0007669"/>
    <property type="project" value="InterPro"/>
</dbReference>
<sequence>MAVIAMLNQFQSLDIVTALWTLPAIYVLSIIIYRVWFHPLAKYPGPFLSKFTDIYPMVAMFKMTRVYWQYDMLKTYGSPVRASTNQLFFSDAKSWVDIYGQSSAPCTKESIFYDHLSATGATSVLNEKGKKEHARVRRLLSHAFSLNALLKDETLVKKRVEVLDDVVFKPAAAKGESVDIFSKMMCHFLDISSFFSFGTSFDSVSGRGEISHQDMDCFFVVIPVQSFFPYLKYVPIPKIQDAYRGLDKLVRFVQRTVREFKTQLEMQGDSFAKGTFLRNLIDARDDETGGSKLSFEELVENTVIFLLAGSDTTAITSMYLMWECGKRPEVMKKLVDEIRTAFPDPEQMPTYEQASKLPYLNACIEETLRIRGPFNVGFPRVSPGKQIGDHFVPKGVVVATVSYATHRDAKIFPDPLEFIPERWLNPNAEMRDINTRSRTVLTSRSIPGVSGSHTSAPMQSCHAADNFLQIFLAVAAKCIYNAFFHPLAKVPGPRLYAASSLPYIAGLLSGHWPFIVKKLHDVYGPAVRFTPHDVSYITPTAWHTIYGHKKAGQLSFQKDKRLYRSSLTAADNILLANDVDHSRQRRLLSHAFSEKALRSQEDILNGYLNLLISKLAVEAESKRAANMVQWYNFTTFDIIGDLAFGEPFGCLEAGGYHPWVAKLFDGFRLAVFNQAIRRLPIVAPLLRQFIPRSLITSQVDHLRLSFEKAKKRLESGRTDRDDFMTYILRYNDEKGMTVDEIGENSNILILAGSETTATLLSGTTYWLLRNPKIYQTLVQEIRSTFMKEEEINSISVNNLKYLLAVLNEGLRIYPPSPGGLGRISPPGGSTVDGYWMPEGTVVSVPHWASYHSSRNFAYPDDFIPERWLNDPRFDNDVKEVLQPFQFGPRNCLGKNLAYVEMRLILTRVLWNFDLELMPESYAWNKQKILSFWDKGALNVRLKRVERTGNA</sequence>
<dbReference type="OrthoDB" id="4219675at2759"/>
<dbReference type="PRINTS" id="PR00385">
    <property type="entry name" value="P450"/>
</dbReference>
<evidence type="ECO:0000256" key="4">
    <source>
        <dbReference type="ARBA" id="ARBA00022617"/>
    </source>
</evidence>
<dbReference type="CDD" id="cd11058">
    <property type="entry name" value="CYP60B-like"/>
    <property type="match status" value="1"/>
</dbReference>
<dbReference type="InterPro" id="IPR002401">
    <property type="entry name" value="Cyt_P450_E_grp-I"/>
</dbReference>
<name>A0A7H8QXG7_TALRU</name>
<dbReference type="FunFam" id="1.10.630.10:FF:000047">
    <property type="entry name" value="Cytochrome P450 monooxygenase"/>
    <property type="match status" value="1"/>
</dbReference>
<keyword evidence="5 9" id="KW-0479">Metal-binding</keyword>
<organism evidence="11 12">
    <name type="scientific">Talaromyces rugulosus</name>
    <name type="common">Penicillium rugulosum</name>
    <dbReference type="NCBI Taxonomy" id="121627"/>
    <lineage>
        <taxon>Eukaryota</taxon>
        <taxon>Fungi</taxon>
        <taxon>Dikarya</taxon>
        <taxon>Ascomycota</taxon>
        <taxon>Pezizomycotina</taxon>
        <taxon>Eurotiomycetes</taxon>
        <taxon>Eurotiomycetidae</taxon>
        <taxon>Eurotiales</taxon>
        <taxon>Trichocomaceae</taxon>
        <taxon>Talaromyces</taxon>
        <taxon>Talaromyces sect. Islandici</taxon>
    </lineage>
</organism>
<dbReference type="Pfam" id="PF00067">
    <property type="entry name" value="p450"/>
    <property type="match status" value="2"/>
</dbReference>
<evidence type="ECO:0000256" key="10">
    <source>
        <dbReference type="SAM" id="Phobius"/>
    </source>
</evidence>
<dbReference type="Proteomes" id="UP000509510">
    <property type="component" value="Chromosome III"/>
</dbReference>
<keyword evidence="10" id="KW-0812">Transmembrane</keyword>
<keyword evidence="7 9" id="KW-0408">Iron</keyword>
<protein>
    <recommendedName>
        <fullName evidence="13">Cytochrome P450</fullName>
    </recommendedName>
</protein>
<dbReference type="GO" id="GO:0004497">
    <property type="term" value="F:monooxygenase activity"/>
    <property type="evidence" value="ECO:0007669"/>
    <property type="project" value="UniProtKB-KW"/>
</dbReference>
<keyword evidence="12" id="KW-1185">Reference proteome</keyword>
<evidence type="ECO:0000256" key="6">
    <source>
        <dbReference type="ARBA" id="ARBA00023002"/>
    </source>
</evidence>
<proteinExistence type="inferred from homology"/>
<dbReference type="InterPro" id="IPR050121">
    <property type="entry name" value="Cytochrome_P450_monoxygenase"/>
</dbReference>
<evidence type="ECO:0000313" key="11">
    <source>
        <dbReference type="EMBL" id="QKX58769.1"/>
    </source>
</evidence>
<evidence type="ECO:0008006" key="13">
    <source>
        <dbReference type="Google" id="ProtNLM"/>
    </source>
</evidence>
<keyword evidence="10" id="KW-0472">Membrane</keyword>
<dbReference type="InterPro" id="IPR036396">
    <property type="entry name" value="Cyt_P450_sf"/>
</dbReference>
<reference evidence="12" key="1">
    <citation type="submission" date="2020-06" db="EMBL/GenBank/DDBJ databases">
        <title>A chromosome-scale genome assembly of Talaromyces rugulosus W13939.</title>
        <authorList>
            <person name="Wang B."/>
            <person name="Guo L."/>
            <person name="Ye K."/>
            <person name="Wang L."/>
        </authorList>
    </citation>
    <scope>NUCLEOTIDE SEQUENCE [LARGE SCALE GENOMIC DNA]</scope>
    <source>
        <strain evidence="12">W13939</strain>
    </source>
</reference>
<comment type="cofactor">
    <cofactor evidence="1 9">
        <name>heme</name>
        <dbReference type="ChEBI" id="CHEBI:30413"/>
    </cofactor>
</comment>
<keyword evidence="6" id="KW-0560">Oxidoreductase</keyword>
<dbReference type="RefSeq" id="XP_035344947.1">
    <property type="nucleotide sequence ID" value="XM_035489054.1"/>
</dbReference>
<dbReference type="EMBL" id="CP055900">
    <property type="protein sequence ID" value="QKX58769.1"/>
    <property type="molecule type" value="Genomic_DNA"/>
</dbReference>
<comment type="similarity">
    <text evidence="3">Belongs to the cytochrome P450 family.</text>
</comment>
<feature type="transmembrane region" description="Helical" evidence="10">
    <location>
        <begin position="12"/>
        <end position="36"/>
    </location>
</feature>
<evidence type="ECO:0000256" key="9">
    <source>
        <dbReference type="PIRSR" id="PIRSR602401-1"/>
    </source>
</evidence>
<dbReference type="GO" id="GO:0020037">
    <property type="term" value="F:heme binding"/>
    <property type="evidence" value="ECO:0007669"/>
    <property type="project" value="InterPro"/>
</dbReference>
<dbReference type="SUPFAM" id="SSF48264">
    <property type="entry name" value="Cytochrome P450"/>
    <property type="match status" value="2"/>
</dbReference>
<feature type="binding site" description="axial binding residue" evidence="9">
    <location>
        <position position="891"/>
    </location>
    <ligand>
        <name>heme</name>
        <dbReference type="ChEBI" id="CHEBI:30413"/>
    </ligand>
    <ligandPart>
        <name>Fe</name>
        <dbReference type="ChEBI" id="CHEBI:18248"/>
    </ligandPart>
</feature>
<dbReference type="GeneID" id="55993393"/>
<keyword evidence="10" id="KW-1133">Transmembrane helix</keyword>
<dbReference type="PRINTS" id="PR00463">
    <property type="entry name" value="EP450I"/>
</dbReference>
<dbReference type="Gene3D" id="1.10.630.10">
    <property type="entry name" value="Cytochrome P450"/>
    <property type="match status" value="2"/>
</dbReference>
<comment type="pathway">
    <text evidence="2">Secondary metabolite biosynthesis.</text>
</comment>
<keyword evidence="8" id="KW-0503">Monooxygenase</keyword>
<evidence type="ECO:0000256" key="3">
    <source>
        <dbReference type="ARBA" id="ARBA00010617"/>
    </source>
</evidence>
<dbReference type="GO" id="GO:0016705">
    <property type="term" value="F:oxidoreductase activity, acting on paired donors, with incorporation or reduction of molecular oxygen"/>
    <property type="evidence" value="ECO:0007669"/>
    <property type="project" value="InterPro"/>
</dbReference>
<evidence type="ECO:0000256" key="7">
    <source>
        <dbReference type="ARBA" id="ARBA00023004"/>
    </source>
</evidence>
<dbReference type="AlphaFoldDB" id="A0A7H8QXG7"/>
<gene>
    <name evidence="11" type="ORF">TRUGW13939_05896</name>
</gene>
<dbReference type="GO" id="GO:0009403">
    <property type="term" value="P:toxin biosynthetic process"/>
    <property type="evidence" value="ECO:0007669"/>
    <property type="project" value="UniProtKB-ARBA"/>
</dbReference>
<dbReference type="InterPro" id="IPR001128">
    <property type="entry name" value="Cyt_P450"/>
</dbReference>